<keyword evidence="1" id="KW-1003">Cell membrane</keyword>
<keyword evidence="4 5" id="KW-0472">Membrane</keyword>
<evidence type="ECO:0000256" key="1">
    <source>
        <dbReference type="ARBA" id="ARBA00022475"/>
    </source>
</evidence>
<evidence type="ECO:0000256" key="2">
    <source>
        <dbReference type="ARBA" id="ARBA00022692"/>
    </source>
</evidence>
<feature type="transmembrane region" description="Helical" evidence="5">
    <location>
        <begin position="14"/>
        <end position="37"/>
    </location>
</feature>
<dbReference type="AlphaFoldDB" id="V6DHP7"/>
<dbReference type="InterPro" id="IPR036465">
    <property type="entry name" value="vWFA_dom_sf"/>
</dbReference>
<feature type="domain" description="VWFA" evidence="6">
    <location>
        <begin position="94"/>
        <end position="294"/>
    </location>
</feature>
<dbReference type="EMBL" id="HG793133">
    <property type="protein sequence ID" value="CDK31075.1"/>
    <property type="molecule type" value="Genomic_DNA"/>
</dbReference>
<dbReference type="STRING" id="673862.BABL1_gene_789"/>
<dbReference type="PANTHER" id="PTHR22550:SF5">
    <property type="entry name" value="LEUCINE ZIPPER PROTEIN 4"/>
    <property type="match status" value="1"/>
</dbReference>
<dbReference type="PANTHER" id="PTHR22550">
    <property type="entry name" value="SPORE GERMINATION PROTEIN"/>
    <property type="match status" value="1"/>
</dbReference>
<dbReference type="Pfam" id="PF00092">
    <property type="entry name" value="VWA"/>
    <property type="match status" value="1"/>
</dbReference>
<dbReference type="InterPro" id="IPR050768">
    <property type="entry name" value="UPF0353/GerABKA_families"/>
</dbReference>
<evidence type="ECO:0000256" key="5">
    <source>
        <dbReference type="SAM" id="Phobius"/>
    </source>
</evidence>
<reference evidence="7 8" key="1">
    <citation type="journal article" date="2015" name="Biol. Direct">
        <title>Babela massiliensis, a representative of a widespread bacterial phylum with unusual adaptations to parasitism in amoebae.</title>
        <authorList>
            <person name="Pagnier I."/>
            <person name="Yutin N."/>
            <person name="Croce O."/>
            <person name="Makarova K.S."/>
            <person name="Wolf Y.I."/>
            <person name="Benamar S."/>
            <person name="Raoult D."/>
            <person name="Koonin E.V."/>
            <person name="La Scola B."/>
        </authorList>
    </citation>
    <scope>NUCLEOTIDE SEQUENCE [LARGE SCALE GENOMIC DNA]</scope>
    <source>
        <strain evidence="8">BABL1</strain>
    </source>
</reference>
<name>V6DHP7_9BACT</name>
<evidence type="ECO:0000313" key="8">
    <source>
        <dbReference type="Proteomes" id="UP000018769"/>
    </source>
</evidence>
<gene>
    <name evidence="7" type="ORF">BABL1_gene_789</name>
</gene>
<organism evidence="7 8">
    <name type="scientific">Candidatus Babela massiliensis</name>
    <dbReference type="NCBI Taxonomy" id="673862"/>
    <lineage>
        <taxon>Bacteria</taxon>
        <taxon>Candidatus Babelota</taxon>
        <taxon>Candidatus Babeliae</taxon>
        <taxon>Candidatus Babeliales</taxon>
        <taxon>Candidatus Babeliaceae</taxon>
        <taxon>Candidatus Babela</taxon>
    </lineage>
</organism>
<dbReference type="eggNOG" id="COG2304">
    <property type="taxonomic scope" value="Bacteria"/>
</dbReference>
<evidence type="ECO:0000313" key="7">
    <source>
        <dbReference type="EMBL" id="CDK31075.1"/>
    </source>
</evidence>
<dbReference type="InterPro" id="IPR002035">
    <property type="entry name" value="VWF_A"/>
</dbReference>
<protein>
    <submittedName>
        <fullName evidence="7">von Willebrand factor type A (VWA) domain containing protein</fullName>
    </submittedName>
</protein>
<keyword evidence="2 5" id="KW-0812">Transmembrane</keyword>
<evidence type="ECO:0000256" key="4">
    <source>
        <dbReference type="ARBA" id="ARBA00023136"/>
    </source>
</evidence>
<dbReference type="PROSITE" id="PS50234">
    <property type="entry name" value="VWFA"/>
    <property type="match status" value="1"/>
</dbReference>
<dbReference type="Proteomes" id="UP000018769">
    <property type="component" value="Chromosome I"/>
</dbReference>
<dbReference type="SUPFAM" id="SSF53300">
    <property type="entry name" value="vWA-like"/>
    <property type="match status" value="1"/>
</dbReference>
<dbReference type="RefSeq" id="WP_023793088.1">
    <property type="nucleotide sequence ID" value="NC_023003.1"/>
</dbReference>
<sequence length="331" mass="37530">MINILWSETNNLKLVLPLFIFGTILISKQMIWIKNIANILAGSKYIRKFLINFSLSKRIIKSILLGLSILMISGALLRPQWSEAKDIIKQEGRDLLVALDISRSMLAQDCKPNRLEFAKNKIKNLINKLDSERIGLIVFSGEAFFQCPLTNDICAIYNFIDTIDTETISTGTTALDAPIRKAIELFSNIEGKKNKLLLIFTDGEDFSQNLSDLKLKSQEVGLKIFTIGIGTQTGAPIPIFNNGKIKDYQRDKQNQIVISKLEENVLQDLSKETGAQYIKSTDNNKDIDLIVQKIAKFEKEKFEDKSITSLQEKYHYFALGGFICLLLEWLI</sequence>
<keyword evidence="3 5" id="KW-1133">Transmembrane helix</keyword>
<dbReference type="KEGG" id="dpb:BABL1_gene_789"/>
<feature type="transmembrane region" description="Helical" evidence="5">
    <location>
        <begin position="58"/>
        <end position="77"/>
    </location>
</feature>
<evidence type="ECO:0000256" key="3">
    <source>
        <dbReference type="ARBA" id="ARBA00022989"/>
    </source>
</evidence>
<dbReference type="SMART" id="SM00327">
    <property type="entry name" value="VWA"/>
    <property type="match status" value="1"/>
</dbReference>
<keyword evidence="8" id="KW-1185">Reference proteome</keyword>
<proteinExistence type="predicted"/>
<dbReference type="Gene3D" id="3.40.50.410">
    <property type="entry name" value="von Willebrand factor, type A domain"/>
    <property type="match status" value="1"/>
</dbReference>
<evidence type="ECO:0000259" key="6">
    <source>
        <dbReference type="PROSITE" id="PS50234"/>
    </source>
</evidence>
<accession>V6DHP7</accession>
<dbReference type="HOGENOM" id="CLU_024570_1_1_7"/>
<dbReference type="OrthoDB" id="6206554at2"/>